<dbReference type="GO" id="GO:0006351">
    <property type="term" value="P:DNA-templated transcription"/>
    <property type="evidence" value="ECO:0007669"/>
    <property type="project" value="InterPro"/>
</dbReference>
<comment type="caution">
    <text evidence="11">The sequence shown here is derived from an EMBL/GenBank/DDBJ whole genome shotgun (WGS) entry which is preliminary data.</text>
</comment>
<dbReference type="PROSITE" id="PS51319">
    <property type="entry name" value="TFIIS_N"/>
    <property type="match status" value="1"/>
</dbReference>
<evidence type="ECO:0000256" key="3">
    <source>
        <dbReference type="ARBA" id="ARBA00022771"/>
    </source>
</evidence>
<feature type="region of interest" description="Disordered" evidence="7">
    <location>
        <begin position="1205"/>
        <end position="1258"/>
    </location>
</feature>
<dbReference type="SMART" id="SM00510">
    <property type="entry name" value="TFS2M"/>
    <property type="match status" value="1"/>
</dbReference>
<dbReference type="PANTHER" id="PTHR23084:SF179">
    <property type="entry name" value="OS10G0565000 PROTEIN"/>
    <property type="match status" value="1"/>
</dbReference>
<dbReference type="SUPFAM" id="SSF46942">
    <property type="entry name" value="Elongation factor TFIIS domain 2"/>
    <property type="match status" value="1"/>
</dbReference>
<dbReference type="GO" id="GO:0008270">
    <property type="term" value="F:zinc ion binding"/>
    <property type="evidence" value="ECO:0007669"/>
    <property type="project" value="UniProtKB-KW"/>
</dbReference>
<dbReference type="InterPro" id="IPR003618">
    <property type="entry name" value="TFIIS_cen_dom"/>
</dbReference>
<dbReference type="Gene3D" id="2.20.110.10">
    <property type="entry name" value="Histone H3 K4-specific methyltransferase SET7/9 N-terminal domain"/>
    <property type="match status" value="5"/>
</dbReference>
<sequence>MDDSKAKVLEEVQRLKGLLLDGSASKETVISALDQLQKLGSLSTRILGETMVGRAVHDVGRDAVDPEIRKRARNLEALWRNEYKKRKSTTGIGDELLLKRRLSSDVSEAQTALSQEPADADNAGPGCQGPGPSPADPPEASRLDRASSTLSSSSQVADKKDDAYREKVRAKLIDALGKQEEIEAKGGESQKTSTMRDPIKLAEEIEEELHKVWPNKKDAYMNQARSILFNLKDTKNATFRFKVVVGFFQPDQLPKLTAEDMASDEKNAERAKQRQYAMEALDQGWALKNGQQLTTGMFTCGKCKGNKTTYFQMQTRSSDEPMTTFVTCLTCGNRWKFCCEGFRAQAAPATACGRWRLTALRAPGARPVCAMGASCNAGCCQDADGRIVAERDSALKDVGMPLSLGFPHEKPAGEERPTHVYDHGAAYTGSWLGEKREGYGVQVWPDGARYEGQWKADKAHGWGRFVHADGDVYEGEWFGDTAHGQGTYSHADGSKYEGQWEYDRQHGHGVEHWVDGARYEGTYQAGKKHGKGYFTWADGSSYDGEFFNNDIHGSGIYSWGDGRKYEGQWEGNRMHGNGKFSWPDGRHYEGEYIHDIKHGYGIFKWPDGREYDGQWRNGKQHGIGWSSAPKQEKRNGEWMDGKRIRWIGEEKSLEATTYSNRPNALSEQDARRDPQGKERQRREAEKSQKPHQLGSSQLRRRAQVARRARPSWRCVRDGDTRMKKLGSGLRAPQEQSARRLFSEASFLAFRCLFELEPGPGPRRGGGEEHFGSTFVKAGFLGSIRARGPAQNTHPPFPFCEGGGQRTKGEGRALRVLLCLSFFSLSCLDVPWLLGYALDFFHYSSSLPAGRTPFATSRLHIQSRQSAASASAPPSFFPARGSSADYHVVVSVGAVVTTSMQTQPVLPATVAKPSSFTTLPPWILGWRSRFLGQLTDITAAERFGHGNKLKQSDVCKFYVQYAVQARKALPRKLQARRTRKMPKAWERGDASFALLNNPVFPCWPPLTILSAVLANQILGVKAQLREDELIEFVQSRWVKGAVGTVGPSAGAVWEGGAINHGNPQPEKASQPSFEAETTFYVVDCPEQVKQVTLNAESVFELFANGRRPGAPAKLAVKHTSALLAELLVTSGGTDVALSPPFHPSATRLQVKLYRTDVPFAITTTSVLASAAKGGFVSFRSFKDADRSTDVAVPSEAMSRGSEVAVEAAQDPEGARQGTGDTWAPPRRRAFSPRSSWSLRTGPEPFEAKRRAQRKSATPFRDGKMEYTLQVGAFSQSDPWSSGCAAVQLSCSLGAPPMPMQRSQRLRRTWDLCATQPESYPERERERKKKKSEREGWRKRTREVALSATAVDKEGAHVTLDGQQGRGYASVLKLNPSAPYKKLKIRVEAADEVTALDYVLVVAMTEHSKWAMLEDLVVPGCEGGLRPKFEIVFRYRCLLTNEAQVLKVIVTKKSLDVALSAAGSARKELELEDSAARRMVNIRGPTLAPGCNCGCISAIFGLSAQNNAVLVVGRKVVSSGFSLKNDGLDNAFIDALANCLKI</sequence>
<evidence type="ECO:0000256" key="2">
    <source>
        <dbReference type="ARBA" id="ARBA00022737"/>
    </source>
</evidence>
<reference evidence="11 12" key="1">
    <citation type="submission" date="2016-02" db="EMBL/GenBank/DDBJ databases">
        <title>Genome analysis of coral dinoflagellate symbionts highlights evolutionary adaptations to a symbiotic lifestyle.</title>
        <authorList>
            <person name="Aranda M."/>
            <person name="Li Y."/>
            <person name="Liew Y.J."/>
            <person name="Baumgarten S."/>
            <person name="Simakov O."/>
            <person name="Wilson M."/>
            <person name="Piel J."/>
            <person name="Ashoor H."/>
            <person name="Bougouffa S."/>
            <person name="Bajic V.B."/>
            <person name="Ryu T."/>
            <person name="Ravasi T."/>
            <person name="Bayer T."/>
            <person name="Micklem G."/>
            <person name="Kim H."/>
            <person name="Bhak J."/>
            <person name="Lajeunesse T.C."/>
            <person name="Voolstra C.R."/>
        </authorList>
    </citation>
    <scope>NUCLEOTIDE SEQUENCE [LARGE SCALE GENOMIC DNA]</scope>
    <source>
        <strain evidence="11 12">CCMP2467</strain>
    </source>
</reference>
<dbReference type="CDD" id="cd13749">
    <property type="entry name" value="Zn-ribbon_TFIIS"/>
    <property type="match status" value="1"/>
</dbReference>
<evidence type="ECO:0000256" key="6">
    <source>
        <dbReference type="PROSITE-ProRule" id="PRU00649"/>
    </source>
</evidence>
<feature type="region of interest" description="Disordered" evidence="7">
    <location>
        <begin position="655"/>
        <end position="714"/>
    </location>
</feature>
<feature type="domain" description="TFIIS-type" evidence="8">
    <location>
        <begin position="296"/>
        <end position="336"/>
    </location>
</feature>
<evidence type="ECO:0000259" key="10">
    <source>
        <dbReference type="PROSITE" id="PS51321"/>
    </source>
</evidence>
<feature type="compositionally biased region" description="Basic residues" evidence="7">
    <location>
        <begin position="698"/>
        <end position="710"/>
    </location>
</feature>
<gene>
    <name evidence="11" type="primary">TCEA1</name>
    <name evidence="11" type="ORF">AK812_SmicGene4459</name>
</gene>
<dbReference type="PROSITE" id="PS51321">
    <property type="entry name" value="TFIIS_CENTRAL"/>
    <property type="match status" value="1"/>
</dbReference>
<dbReference type="Gene3D" id="2.20.25.10">
    <property type="match status" value="1"/>
</dbReference>
<name>A0A1Q9EWB1_SYMMI</name>
<comment type="subcellular location">
    <subcellularLocation>
        <location evidence="6">Nucleus</location>
    </subcellularLocation>
</comment>
<dbReference type="OrthoDB" id="44867at2759"/>
<keyword evidence="1" id="KW-0479">Metal-binding</keyword>
<dbReference type="SUPFAM" id="SSF47676">
    <property type="entry name" value="Conserved domain common to transcription factors TFIIS, elongin A, CRSP70"/>
    <property type="match status" value="1"/>
</dbReference>
<evidence type="ECO:0000259" key="8">
    <source>
        <dbReference type="PROSITE" id="PS51133"/>
    </source>
</evidence>
<evidence type="ECO:0000256" key="7">
    <source>
        <dbReference type="SAM" id="MobiDB-lite"/>
    </source>
</evidence>
<keyword evidence="3 5" id="KW-0863">Zinc-finger</keyword>
<feature type="compositionally biased region" description="Polar residues" evidence="7">
    <location>
        <begin position="655"/>
        <end position="666"/>
    </location>
</feature>
<feature type="region of interest" description="Disordered" evidence="7">
    <location>
        <begin position="1315"/>
        <end position="1337"/>
    </location>
</feature>
<keyword evidence="6" id="KW-0539">Nucleus</keyword>
<dbReference type="Gene3D" id="1.10.472.30">
    <property type="entry name" value="Transcription elongation factor S-II, central domain"/>
    <property type="match status" value="1"/>
</dbReference>
<dbReference type="Gene3D" id="1.20.930.10">
    <property type="entry name" value="Conserved domain common to transcription factors TFIIS, elongin A, CRSP70"/>
    <property type="match status" value="1"/>
</dbReference>
<dbReference type="SUPFAM" id="SSF57783">
    <property type="entry name" value="Zinc beta-ribbon"/>
    <property type="match status" value="1"/>
</dbReference>
<feature type="region of interest" description="Disordered" evidence="7">
    <location>
        <begin position="107"/>
        <end position="162"/>
    </location>
</feature>
<evidence type="ECO:0000313" key="11">
    <source>
        <dbReference type="EMBL" id="OLQ11653.1"/>
    </source>
</evidence>
<dbReference type="InterPro" id="IPR017923">
    <property type="entry name" value="TFIIS_N"/>
</dbReference>
<feature type="domain" description="TFIIS central" evidence="10">
    <location>
        <begin position="164"/>
        <end position="289"/>
    </location>
</feature>
<dbReference type="PANTHER" id="PTHR23084">
    <property type="entry name" value="PHOSPHATIDYLINOSITOL-4-PHOSPHATE 5-KINASE RELATED"/>
    <property type="match status" value="1"/>
</dbReference>
<dbReference type="Proteomes" id="UP000186817">
    <property type="component" value="Unassembled WGS sequence"/>
</dbReference>
<dbReference type="InterPro" id="IPR001222">
    <property type="entry name" value="Znf_TFIIS"/>
</dbReference>
<dbReference type="SMART" id="SM00440">
    <property type="entry name" value="ZnF_C2C2"/>
    <property type="match status" value="1"/>
</dbReference>
<dbReference type="InterPro" id="IPR003409">
    <property type="entry name" value="MORN"/>
</dbReference>
<organism evidence="11 12">
    <name type="scientific">Symbiodinium microadriaticum</name>
    <name type="common">Dinoflagellate</name>
    <name type="synonym">Zooxanthella microadriatica</name>
    <dbReference type="NCBI Taxonomy" id="2951"/>
    <lineage>
        <taxon>Eukaryota</taxon>
        <taxon>Sar</taxon>
        <taxon>Alveolata</taxon>
        <taxon>Dinophyceae</taxon>
        <taxon>Suessiales</taxon>
        <taxon>Symbiodiniaceae</taxon>
        <taxon>Symbiodinium</taxon>
    </lineage>
</organism>
<proteinExistence type="predicted"/>
<evidence type="ECO:0000256" key="4">
    <source>
        <dbReference type="ARBA" id="ARBA00022833"/>
    </source>
</evidence>
<evidence type="ECO:0000256" key="1">
    <source>
        <dbReference type="ARBA" id="ARBA00022723"/>
    </source>
</evidence>
<dbReference type="InterPro" id="IPR035441">
    <property type="entry name" value="TFIIS/LEDGF_dom_sf"/>
</dbReference>
<dbReference type="GO" id="GO:0003746">
    <property type="term" value="F:translation elongation factor activity"/>
    <property type="evidence" value="ECO:0007669"/>
    <property type="project" value="UniProtKB-KW"/>
</dbReference>
<feature type="domain" description="TFIIS N-terminal" evidence="9">
    <location>
        <begin position="10"/>
        <end position="86"/>
    </location>
</feature>
<evidence type="ECO:0000313" key="12">
    <source>
        <dbReference type="Proteomes" id="UP000186817"/>
    </source>
</evidence>
<keyword evidence="12" id="KW-1185">Reference proteome</keyword>
<protein>
    <submittedName>
        <fullName evidence="11">Transcription elongation factor A protein 1</fullName>
    </submittedName>
</protein>
<dbReference type="Pfam" id="PF07500">
    <property type="entry name" value="TFIIS_M"/>
    <property type="match status" value="1"/>
</dbReference>
<keyword evidence="11" id="KW-0648">Protein biosynthesis</keyword>
<dbReference type="Pfam" id="PF01096">
    <property type="entry name" value="Zn_ribbon_TFIIS"/>
    <property type="match status" value="1"/>
</dbReference>
<evidence type="ECO:0000256" key="5">
    <source>
        <dbReference type="PROSITE-ProRule" id="PRU00472"/>
    </source>
</evidence>
<dbReference type="PROSITE" id="PS51133">
    <property type="entry name" value="ZF_TFIIS_2"/>
    <property type="match status" value="1"/>
</dbReference>
<feature type="compositionally biased region" description="Basic and acidic residues" evidence="7">
    <location>
        <begin position="668"/>
        <end position="688"/>
    </location>
</feature>
<dbReference type="Pfam" id="PF02493">
    <property type="entry name" value="MORN"/>
    <property type="match status" value="9"/>
</dbReference>
<keyword evidence="4" id="KW-0862">Zinc</keyword>
<dbReference type="SUPFAM" id="SSF82185">
    <property type="entry name" value="Histone H3 K4-specific methyltransferase SET7/9 N-terminal domain"/>
    <property type="match status" value="2"/>
</dbReference>
<keyword evidence="11" id="KW-0251">Elongation factor</keyword>
<keyword evidence="2" id="KW-0677">Repeat</keyword>
<dbReference type="PROSITE" id="PS00466">
    <property type="entry name" value="ZF_TFIIS_1"/>
    <property type="match status" value="1"/>
</dbReference>
<dbReference type="FunFam" id="2.20.110.10:FF:000002">
    <property type="entry name" value="Phosphatidylinositol 4-phosphate 5-kinase 8"/>
    <property type="match status" value="1"/>
</dbReference>
<dbReference type="GO" id="GO:0005634">
    <property type="term" value="C:nucleus"/>
    <property type="evidence" value="ECO:0007669"/>
    <property type="project" value="UniProtKB-SubCell"/>
</dbReference>
<dbReference type="GO" id="GO:0003676">
    <property type="term" value="F:nucleic acid binding"/>
    <property type="evidence" value="ECO:0007669"/>
    <property type="project" value="InterPro"/>
</dbReference>
<dbReference type="SMART" id="SM00698">
    <property type="entry name" value="MORN"/>
    <property type="match status" value="9"/>
</dbReference>
<dbReference type="InterPro" id="IPR036575">
    <property type="entry name" value="TFIIS_cen_dom_sf"/>
</dbReference>
<accession>A0A1Q9EWB1</accession>
<evidence type="ECO:0000259" key="9">
    <source>
        <dbReference type="PROSITE" id="PS51319"/>
    </source>
</evidence>
<dbReference type="EMBL" id="LSRX01000056">
    <property type="protein sequence ID" value="OLQ11653.1"/>
    <property type="molecule type" value="Genomic_DNA"/>
</dbReference>